<dbReference type="EMBL" id="VIUW01000001">
    <property type="protein sequence ID" value="TWD16715.1"/>
    <property type="molecule type" value="Genomic_DNA"/>
</dbReference>
<dbReference type="AlphaFoldDB" id="A0A560WGV6"/>
<comment type="caution">
    <text evidence="1">The sequence shown here is derived from an EMBL/GenBank/DDBJ whole genome shotgun (WGS) entry which is preliminary data.</text>
</comment>
<dbReference type="OrthoDB" id="9804960at2"/>
<name>A0A560WGV6_9MICO</name>
<reference evidence="1 2" key="1">
    <citation type="submission" date="2019-06" db="EMBL/GenBank/DDBJ databases">
        <title>Sequencing the genomes of 1000 actinobacteria strains.</title>
        <authorList>
            <person name="Klenk H.-P."/>
        </authorList>
    </citation>
    <scope>NUCLEOTIDE SEQUENCE [LARGE SCALE GENOMIC DNA]</scope>
    <source>
        <strain evidence="1 2">DSM 18935</strain>
    </source>
</reference>
<evidence type="ECO:0000313" key="2">
    <source>
        <dbReference type="Proteomes" id="UP000315628"/>
    </source>
</evidence>
<keyword evidence="2" id="KW-1185">Reference proteome</keyword>
<dbReference type="Proteomes" id="UP000315628">
    <property type="component" value="Unassembled WGS sequence"/>
</dbReference>
<protein>
    <submittedName>
        <fullName evidence="1">Uncharacterized protein</fullName>
    </submittedName>
</protein>
<gene>
    <name evidence="1" type="ORF">FB557_0248</name>
</gene>
<organism evidence="1 2">
    <name type="scientific">Marihabitans asiaticum</name>
    <dbReference type="NCBI Taxonomy" id="415218"/>
    <lineage>
        <taxon>Bacteria</taxon>
        <taxon>Bacillati</taxon>
        <taxon>Actinomycetota</taxon>
        <taxon>Actinomycetes</taxon>
        <taxon>Micrococcales</taxon>
        <taxon>Intrasporangiaceae</taxon>
        <taxon>Marihabitans</taxon>
    </lineage>
</organism>
<sequence length="81" mass="8963">MAHYEICPQSGIPLTNHSEEIAELRWRADRPGIGELEAAAFQAAVDLLECHDATGISLDDWEGPASLVNLMLRGRFLPNYV</sequence>
<accession>A0A560WGV6</accession>
<evidence type="ECO:0000313" key="1">
    <source>
        <dbReference type="EMBL" id="TWD16715.1"/>
    </source>
</evidence>
<dbReference type="RefSeq" id="WP_144854905.1">
    <property type="nucleotide sequence ID" value="NZ_BAAAYT010000001.1"/>
</dbReference>
<proteinExistence type="predicted"/>